<gene>
    <name evidence="14" type="ORF">IAB46_02795</name>
</gene>
<protein>
    <submittedName>
        <fullName evidence="14">Sensor histidine kinase</fullName>
    </submittedName>
</protein>
<keyword evidence="3" id="KW-0597">Phosphoprotein</keyword>
<evidence type="ECO:0000256" key="1">
    <source>
        <dbReference type="ARBA" id="ARBA00004651"/>
    </source>
</evidence>
<proteinExistence type="predicted"/>
<organism evidence="14 15">
    <name type="scientific">Candidatus Scybalocola faecigallinarum</name>
    <dbReference type="NCBI Taxonomy" id="2840941"/>
    <lineage>
        <taxon>Bacteria</taxon>
        <taxon>Bacillati</taxon>
        <taxon>Bacillota</taxon>
        <taxon>Clostridia</taxon>
        <taxon>Lachnospirales</taxon>
        <taxon>Lachnospiraceae</taxon>
        <taxon>Lachnospiraceae incertae sedis</taxon>
        <taxon>Candidatus Scybalocola (ex Gilroy et al. 2021)</taxon>
    </lineage>
</organism>
<comment type="subcellular location">
    <subcellularLocation>
        <location evidence="1">Cell membrane</location>
        <topology evidence="1">Multi-pass membrane protein</topology>
    </subcellularLocation>
</comment>
<evidence type="ECO:0000256" key="11">
    <source>
        <dbReference type="ARBA" id="ARBA00023136"/>
    </source>
</evidence>
<dbReference type="SUPFAM" id="SSF158472">
    <property type="entry name" value="HAMP domain-like"/>
    <property type="match status" value="1"/>
</dbReference>
<evidence type="ECO:0000256" key="10">
    <source>
        <dbReference type="ARBA" id="ARBA00023012"/>
    </source>
</evidence>
<keyword evidence="7 14" id="KW-0418">Kinase</keyword>
<keyword evidence="4" id="KW-0808">Transferase</keyword>
<keyword evidence="11 12" id="KW-0472">Membrane</keyword>
<evidence type="ECO:0000313" key="15">
    <source>
        <dbReference type="Proteomes" id="UP000823927"/>
    </source>
</evidence>
<dbReference type="EMBL" id="DVIT01000012">
    <property type="protein sequence ID" value="HIS46480.1"/>
    <property type="molecule type" value="Genomic_DNA"/>
</dbReference>
<dbReference type="SUPFAM" id="SSF55874">
    <property type="entry name" value="ATPase domain of HSP90 chaperone/DNA topoisomerase II/histidine kinase"/>
    <property type="match status" value="1"/>
</dbReference>
<dbReference type="InterPro" id="IPR050640">
    <property type="entry name" value="Bact_2-comp_sensor_kinase"/>
</dbReference>
<dbReference type="PANTHER" id="PTHR34220:SF11">
    <property type="entry name" value="SENSOR PROTEIN KINASE HPTS"/>
    <property type="match status" value="1"/>
</dbReference>
<evidence type="ECO:0000256" key="12">
    <source>
        <dbReference type="SAM" id="Phobius"/>
    </source>
</evidence>
<reference evidence="14" key="1">
    <citation type="submission" date="2020-10" db="EMBL/GenBank/DDBJ databases">
        <authorList>
            <person name="Gilroy R."/>
        </authorList>
    </citation>
    <scope>NUCLEOTIDE SEQUENCE</scope>
    <source>
        <strain evidence="14">CHK178-757</strain>
    </source>
</reference>
<comment type="caution">
    <text evidence="14">The sequence shown here is derived from an EMBL/GenBank/DDBJ whole genome shotgun (WGS) entry which is preliminary data.</text>
</comment>
<dbReference type="PANTHER" id="PTHR34220">
    <property type="entry name" value="SENSOR HISTIDINE KINASE YPDA"/>
    <property type="match status" value="1"/>
</dbReference>
<evidence type="ECO:0000256" key="4">
    <source>
        <dbReference type="ARBA" id="ARBA00022679"/>
    </source>
</evidence>
<evidence type="ECO:0000256" key="2">
    <source>
        <dbReference type="ARBA" id="ARBA00022475"/>
    </source>
</evidence>
<evidence type="ECO:0000256" key="3">
    <source>
        <dbReference type="ARBA" id="ARBA00022553"/>
    </source>
</evidence>
<dbReference type="Pfam" id="PF02518">
    <property type="entry name" value="HATPase_c"/>
    <property type="match status" value="1"/>
</dbReference>
<dbReference type="AlphaFoldDB" id="A0A9D1F367"/>
<dbReference type="Gene3D" id="6.10.340.10">
    <property type="match status" value="1"/>
</dbReference>
<dbReference type="Proteomes" id="UP000823927">
    <property type="component" value="Unassembled WGS sequence"/>
</dbReference>
<evidence type="ECO:0000313" key="14">
    <source>
        <dbReference type="EMBL" id="HIS46480.1"/>
    </source>
</evidence>
<feature type="transmembrane region" description="Helical" evidence="12">
    <location>
        <begin position="20"/>
        <end position="39"/>
    </location>
</feature>
<feature type="transmembrane region" description="Helical" evidence="12">
    <location>
        <begin position="301"/>
        <end position="319"/>
    </location>
</feature>
<evidence type="ECO:0000259" key="13">
    <source>
        <dbReference type="PROSITE" id="PS50885"/>
    </source>
</evidence>
<evidence type="ECO:0000256" key="6">
    <source>
        <dbReference type="ARBA" id="ARBA00022741"/>
    </source>
</evidence>
<reference evidence="14" key="2">
    <citation type="journal article" date="2021" name="PeerJ">
        <title>Extensive microbial diversity within the chicken gut microbiome revealed by metagenomics and culture.</title>
        <authorList>
            <person name="Gilroy R."/>
            <person name="Ravi A."/>
            <person name="Getino M."/>
            <person name="Pursley I."/>
            <person name="Horton D.L."/>
            <person name="Alikhan N.F."/>
            <person name="Baker D."/>
            <person name="Gharbi K."/>
            <person name="Hall N."/>
            <person name="Watson M."/>
            <person name="Adriaenssens E.M."/>
            <person name="Foster-Nyarko E."/>
            <person name="Jarju S."/>
            <person name="Secka A."/>
            <person name="Antonio M."/>
            <person name="Oren A."/>
            <person name="Chaudhuri R.R."/>
            <person name="La Ragione R."/>
            <person name="Hildebrand F."/>
            <person name="Pallen M.J."/>
        </authorList>
    </citation>
    <scope>NUCLEOTIDE SEQUENCE</scope>
    <source>
        <strain evidence="14">CHK178-757</strain>
    </source>
</reference>
<dbReference type="InterPro" id="IPR003660">
    <property type="entry name" value="HAMP_dom"/>
</dbReference>
<keyword evidence="8" id="KW-0067">ATP-binding</keyword>
<evidence type="ECO:0000256" key="9">
    <source>
        <dbReference type="ARBA" id="ARBA00022989"/>
    </source>
</evidence>
<keyword evidence="6" id="KW-0547">Nucleotide-binding</keyword>
<feature type="domain" description="HAMP" evidence="13">
    <location>
        <begin position="320"/>
        <end position="372"/>
    </location>
</feature>
<dbReference type="GO" id="GO:0005886">
    <property type="term" value="C:plasma membrane"/>
    <property type="evidence" value="ECO:0007669"/>
    <property type="project" value="UniProtKB-SubCell"/>
</dbReference>
<keyword evidence="9 12" id="KW-1133">Transmembrane helix</keyword>
<dbReference type="Pfam" id="PF00672">
    <property type="entry name" value="HAMP"/>
    <property type="match status" value="1"/>
</dbReference>
<name>A0A9D1F367_9FIRM</name>
<dbReference type="InterPro" id="IPR010559">
    <property type="entry name" value="Sig_transdc_His_kin_internal"/>
</dbReference>
<dbReference type="GO" id="GO:0000155">
    <property type="term" value="F:phosphorelay sensor kinase activity"/>
    <property type="evidence" value="ECO:0007669"/>
    <property type="project" value="InterPro"/>
</dbReference>
<keyword evidence="2" id="KW-1003">Cell membrane</keyword>
<keyword evidence="5 12" id="KW-0812">Transmembrane</keyword>
<dbReference type="GO" id="GO:0005524">
    <property type="term" value="F:ATP binding"/>
    <property type="evidence" value="ECO:0007669"/>
    <property type="project" value="UniProtKB-KW"/>
</dbReference>
<dbReference type="PROSITE" id="PS50885">
    <property type="entry name" value="HAMP"/>
    <property type="match status" value="1"/>
</dbReference>
<evidence type="ECO:0000256" key="5">
    <source>
        <dbReference type="ARBA" id="ARBA00022692"/>
    </source>
</evidence>
<dbReference type="SMART" id="SM00304">
    <property type="entry name" value="HAMP"/>
    <property type="match status" value="1"/>
</dbReference>
<evidence type="ECO:0000256" key="8">
    <source>
        <dbReference type="ARBA" id="ARBA00022840"/>
    </source>
</evidence>
<evidence type="ECO:0000256" key="7">
    <source>
        <dbReference type="ARBA" id="ARBA00022777"/>
    </source>
</evidence>
<dbReference type="Pfam" id="PF06580">
    <property type="entry name" value="His_kinase"/>
    <property type="match status" value="1"/>
</dbReference>
<accession>A0A9D1F367</accession>
<dbReference type="InterPro" id="IPR036890">
    <property type="entry name" value="HATPase_C_sf"/>
</dbReference>
<keyword evidence="10" id="KW-0902">Two-component regulatory system</keyword>
<sequence>MRKKGKEVFNGYKLNKKFTIVILLVLAVCLMFFTINSFTTTKNMIVSQSIQETLRWLDEDYSSVQKMTELCYMSAQIFLEDRELKDFLEDLKDGKEMTPDQYYDFFKTNINTMESMVNSNPYLYQIRVYAYNNSFPEMDPILYHMDRLERFPWAATFESGTWQMDYPDYLLSRSDQHHLISLVSTMTNGRGEEIGVVEAVVSMEEMFPRIYSADEYSWSCFVKEDGTIVSSSANSFWENSKEEIIDVLPRTTSYDYIYTSINGHEVIIAGQYMEKFSGTYVCLYSLAQQSRQMFLQQAQNILVIILVFLVMAIVINITVKSLFKRFYVILGVVRKVQDGDLDERIPVSGKDEISEMAVQINAMLDNIQVLMRDKIDREVLVKNTEIKALQNQINAHFIYNVLESIKMMAEIDEKYEISDAITALGELLRYNLKWTSSNVTIREEIAYIRNYIRLMNLRYDFAIILSVNIDGEIYEQRIPKMSLQPIVENAILHGIAQLGEDATIYIKSIAWGDDFAITITDSGVGMDEEHRLLLEKKINGEIDDPDSKHGIGLKNVNYRIKMQFGEEYGLTVHSMEGCYTKITVRLPRFSEKKDDKNADLINRGR</sequence>
<dbReference type="InterPro" id="IPR003594">
    <property type="entry name" value="HATPase_dom"/>
</dbReference>
<dbReference type="CDD" id="cd06225">
    <property type="entry name" value="HAMP"/>
    <property type="match status" value="1"/>
</dbReference>
<dbReference type="Gene3D" id="3.30.565.10">
    <property type="entry name" value="Histidine kinase-like ATPase, C-terminal domain"/>
    <property type="match status" value="1"/>
</dbReference>